<reference evidence="20 21" key="1">
    <citation type="submission" date="2021-08" db="EMBL/GenBank/DDBJ databases">
        <title>Comparative Genomics Analysis of the Genus Qipengyuania Reveals Extensive Genetic Diversity and Metabolic Versatility, Including the Description of Fifteen Novel Species.</title>
        <authorList>
            <person name="Liu Y."/>
        </authorList>
    </citation>
    <scope>NUCLEOTIDE SEQUENCE [LARGE SCALE GENOMIC DNA]</scope>
    <source>
        <strain evidence="20 21">YG27</strain>
    </source>
</reference>
<accession>A0ABS7JS32</accession>
<dbReference type="PROSITE" id="PS50857">
    <property type="entry name" value="COX2_CUA"/>
    <property type="match status" value="1"/>
</dbReference>
<evidence type="ECO:0000256" key="4">
    <source>
        <dbReference type="ARBA" id="ARBA00022617"/>
    </source>
</evidence>
<evidence type="ECO:0000256" key="7">
    <source>
        <dbReference type="ARBA" id="ARBA00022723"/>
    </source>
</evidence>
<evidence type="ECO:0000256" key="15">
    <source>
        <dbReference type="ARBA" id="ARBA00047816"/>
    </source>
</evidence>
<dbReference type="InterPro" id="IPR034236">
    <property type="entry name" value="CuRO_CcO_Caa3_II"/>
</dbReference>
<keyword evidence="10 16" id="KW-0408">Iron</keyword>
<dbReference type="InterPro" id="IPR008972">
    <property type="entry name" value="Cupredoxin"/>
</dbReference>
<dbReference type="InterPro" id="IPR045187">
    <property type="entry name" value="CcO_II"/>
</dbReference>
<dbReference type="InterPro" id="IPR036909">
    <property type="entry name" value="Cyt_c-like_dom_sf"/>
</dbReference>
<dbReference type="PROSITE" id="PS51007">
    <property type="entry name" value="CYTC"/>
    <property type="match status" value="1"/>
</dbReference>
<dbReference type="SUPFAM" id="SSF49503">
    <property type="entry name" value="Cupredoxins"/>
    <property type="match status" value="1"/>
</dbReference>
<dbReference type="RefSeq" id="WP_221600652.1">
    <property type="nucleotide sequence ID" value="NZ_JAIGNU010000001.1"/>
</dbReference>
<evidence type="ECO:0000256" key="10">
    <source>
        <dbReference type="ARBA" id="ARBA00023004"/>
    </source>
</evidence>
<dbReference type="InterPro" id="IPR001505">
    <property type="entry name" value="Copper_CuA"/>
</dbReference>
<dbReference type="Pfam" id="PF00034">
    <property type="entry name" value="Cytochrom_C"/>
    <property type="match status" value="1"/>
</dbReference>
<keyword evidence="21" id="KW-1185">Reference proteome</keyword>
<dbReference type="Gene3D" id="2.60.40.420">
    <property type="entry name" value="Cupredoxins - blue copper proteins"/>
    <property type="match status" value="1"/>
</dbReference>
<evidence type="ECO:0000256" key="13">
    <source>
        <dbReference type="ARBA" id="ARBA00024688"/>
    </source>
</evidence>
<evidence type="ECO:0000256" key="5">
    <source>
        <dbReference type="ARBA" id="ARBA00022660"/>
    </source>
</evidence>
<keyword evidence="3" id="KW-0813">Transport</keyword>
<comment type="similarity">
    <text evidence="2">Belongs to the cytochrome c oxidase subunit 2 family.</text>
</comment>
<comment type="catalytic activity">
    <reaction evidence="15">
        <text>4 Fe(II)-[cytochrome c] + O2 + 8 H(+)(in) = 4 Fe(III)-[cytochrome c] + 2 H2O + 4 H(+)(out)</text>
        <dbReference type="Rhea" id="RHEA:11436"/>
        <dbReference type="Rhea" id="RHEA-COMP:10350"/>
        <dbReference type="Rhea" id="RHEA-COMP:14399"/>
        <dbReference type="ChEBI" id="CHEBI:15377"/>
        <dbReference type="ChEBI" id="CHEBI:15378"/>
        <dbReference type="ChEBI" id="CHEBI:15379"/>
        <dbReference type="ChEBI" id="CHEBI:29033"/>
        <dbReference type="ChEBI" id="CHEBI:29034"/>
        <dbReference type="EC" id="7.1.1.9"/>
    </reaction>
</comment>
<gene>
    <name evidence="20" type="primary">coxB</name>
    <name evidence="20" type="ORF">K3181_02965</name>
</gene>
<proteinExistence type="inferred from homology"/>
<keyword evidence="11" id="KW-0186">Copper</keyword>
<feature type="domain" description="Cytochrome c" evidence="19">
    <location>
        <begin position="255"/>
        <end position="345"/>
    </location>
</feature>
<dbReference type="NCBIfam" id="TIGR02866">
    <property type="entry name" value="CoxB"/>
    <property type="match status" value="1"/>
</dbReference>
<dbReference type="InterPro" id="IPR009056">
    <property type="entry name" value="Cyt_c-like_dom"/>
</dbReference>
<keyword evidence="8" id="KW-0249">Electron transport</keyword>
<dbReference type="SUPFAM" id="SSF46626">
    <property type="entry name" value="Cytochrome c"/>
    <property type="match status" value="1"/>
</dbReference>
<evidence type="ECO:0000256" key="16">
    <source>
        <dbReference type="PROSITE-ProRule" id="PRU00433"/>
    </source>
</evidence>
<dbReference type="PANTHER" id="PTHR22888">
    <property type="entry name" value="CYTOCHROME C OXIDASE, SUBUNIT II"/>
    <property type="match status" value="1"/>
</dbReference>
<dbReference type="Proteomes" id="UP000782554">
    <property type="component" value="Unassembled WGS sequence"/>
</dbReference>
<evidence type="ECO:0000256" key="3">
    <source>
        <dbReference type="ARBA" id="ARBA00022448"/>
    </source>
</evidence>
<dbReference type="InterPro" id="IPR002429">
    <property type="entry name" value="CcO_II-like_C"/>
</dbReference>
<feature type="domain" description="Cytochrome oxidase subunit II copper A binding" evidence="18">
    <location>
        <begin position="103"/>
        <end position="217"/>
    </location>
</feature>
<dbReference type="PANTHER" id="PTHR22888:SF9">
    <property type="entry name" value="CYTOCHROME C OXIDASE SUBUNIT 2"/>
    <property type="match status" value="1"/>
</dbReference>
<keyword evidence="12 17" id="KW-0472">Membrane</keyword>
<keyword evidence="6 17" id="KW-0812">Transmembrane</keyword>
<dbReference type="PROSITE" id="PS00078">
    <property type="entry name" value="COX2"/>
    <property type="match status" value="1"/>
</dbReference>
<evidence type="ECO:0000313" key="21">
    <source>
        <dbReference type="Proteomes" id="UP000782554"/>
    </source>
</evidence>
<comment type="subcellular location">
    <subcellularLocation>
        <location evidence="1">Membrane</location>
        <topology evidence="1">Multi-pass membrane protein</topology>
    </subcellularLocation>
</comment>
<comment type="function">
    <text evidence="13">Subunits I and II form the functional core of the enzyme complex. Electrons originating in cytochrome c are transferred via heme a and Cu(A) to the binuclear center formed by heme a3 and Cu(B).</text>
</comment>
<keyword evidence="7 16" id="KW-0479">Metal-binding</keyword>
<dbReference type="Pfam" id="PF00116">
    <property type="entry name" value="COX2"/>
    <property type="match status" value="1"/>
</dbReference>
<keyword evidence="4 16" id="KW-0349">Heme</keyword>
<evidence type="ECO:0000256" key="2">
    <source>
        <dbReference type="ARBA" id="ARBA00007866"/>
    </source>
</evidence>
<evidence type="ECO:0000256" key="11">
    <source>
        <dbReference type="ARBA" id="ARBA00023008"/>
    </source>
</evidence>
<sequence>MIGKAPLSYMADGGSRSALALQSLAWGFTAISVAVIIIIAVLIALAIRRSRARAKTALLQDVARDGDGLALIWWGVGLSLPVLVAMAIWNFLTTRLLAEQPSDPALTVQVTGHRWWWDIRYQLDGLEIATANELVIPVGTPVLLQLSSGDVIHDFWVPKLGPKMDMIPGRTNQTWLQADVAGTYLGQCAEYCGLEHARMAFTVHAVPPGQFREWVAREVLPAAGTTAAFDNAAPSNAAAASQSSTPASENPDALLAAQTAQALFESRCGACHTARGTAAGGIIGPDLTHFASRRTIAAGWMPNTPANLDRWLTNPQAIKPGVDMPRVQLTPNERKRIVTWLEGLE</sequence>
<keyword evidence="5" id="KW-0679">Respiratory chain</keyword>
<evidence type="ECO:0000256" key="17">
    <source>
        <dbReference type="SAM" id="Phobius"/>
    </source>
</evidence>
<evidence type="ECO:0000256" key="6">
    <source>
        <dbReference type="ARBA" id="ARBA00022692"/>
    </source>
</evidence>
<dbReference type="CDD" id="cd04213">
    <property type="entry name" value="CuRO_CcO_Caa3_II"/>
    <property type="match status" value="1"/>
</dbReference>
<evidence type="ECO:0000259" key="19">
    <source>
        <dbReference type="PROSITE" id="PS51007"/>
    </source>
</evidence>
<evidence type="ECO:0000259" key="18">
    <source>
        <dbReference type="PROSITE" id="PS50857"/>
    </source>
</evidence>
<evidence type="ECO:0000256" key="12">
    <source>
        <dbReference type="ARBA" id="ARBA00023136"/>
    </source>
</evidence>
<evidence type="ECO:0000256" key="1">
    <source>
        <dbReference type="ARBA" id="ARBA00004141"/>
    </source>
</evidence>
<dbReference type="InterPro" id="IPR014222">
    <property type="entry name" value="Cyt_c_oxidase_su2"/>
</dbReference>
<feature type="transmembrane region" description="Helical" evidence="17">
    <location>
        <begin position="68"/>
        <end position="92"/>
    </location>
</feature>
<evidence type="ECO:0000313" key="20">
    <source>
        <dbReference type="EMBL" id="MBX7500406.1"/>
    </source>
</evidence>
<protein>
    <recommendedName>
        <fullName evidence="14">Cytochrome aa3 subunit 2</fullName>
    </recommendedName>
</protein>
<name>A0ABS7JS32_9SPHN</name>
<comment type="caution">
    <text evidence="20">The sequence shown here is derived from an EMBL/GenBank/DDBJ whole genome shotgun (WGS) entry which is preliminary data.</text>
</comment>
<feature type="transmembrane region" description="Helical" evidence="17">
    <location>
        <begin position="24"/>
        <end position="47"/>
    </location>
</feature>
<evidence type="ECO:0000256" key="14">
    <source>
        <dbReference type="ARBA" id="ARBA00031399"/>
    </source>
</evidence>
<keyword evidence="9 17" id="KW-1133">Transmembrane helix</keyword>
<organism evidence="20 21">
    <name type="scientific">Qipengyuania mesophila</name>
    <dbReference type="NCBI Taxonomy" id="2867246"/>
    <lineage>
        <taxon>Bacteria</taxon>
        <taxon>Pseudomonadati</taxon>
        <taxon>Pseudomonadota</taxon>
        <taxon>Alphaproteobacteria</taxon>
        <taxon>Sphingomonadales</taxon>
        <taxon>Erythrobacteraceae</taxon>
        <taxon>Qipengyuania</taxon>
    </lineage>
</organism>
<evidence type="ECO:0000256" key="8">
    <source>
        <dbReference type="ARBA" id="ARBA00022982"/>
    </source>
</evidence>
<evidence type="ECO:0000256" key="9">
    <source>
        <dbReference type="ARBA" id="ARBA00022989"/>
    </source>
</evidence>
<dbReference type="EMBL" id="JAIGNU010000001">
    <property type="protein sequence ID" value="MBX7500406.1"/>
    <property type="molecule type" value="Genomic_DNA"/>
</dbReference>